<name>A0A814CXC3_9BILA</name>
<sequence length="615" mass="69376">MGKKYISKRLQNYNLRLQRLISTNSIDNTAQTSIEHLTTTIEKKLKLSRAQLRARSTSTTESTIEDEDEPAFVDDESESHDIPYNSVNIIVNIGMILNLINKFRCPSCNCVGKMSEKVTQRRGLLYHITFSCTCSFESSFTNSTQLVHSSTSRMDELNMMACVAANVAGIKRTGMTTILGMLNILPPVQIENWNKYQKIYSNALDVVKDESLGRAAEEAAEQSSEAADNEGITNIKVSIDGTWLTRRGHSSLHGVATVCSTADPPKVLDFACLSRHCTTCSGLLAIREHNPDMYQQLLAEHIESGCEENHSGSSSGMEAAGVVKVFCRSEVKHLLRYTTYIGDGDANNELALLDAQPYGEIRIRRLQCINHFSKRMRTALETIKKNYKGAKLEDGLPIGGRNRRLTDDKIHQLTVYYGSAIRSHVNDLESMKVACWATFHHYNSTRENPNHDYCDPRKCHLYRYKSFDPNKHSLAPAVMNAIRPVYEKMCSDEMLSKVVDGGTTNSNESYHSYIWSLCPKTQFHSAKYVRDAASLAAILYNDGYQLSITKLLRQCGVLSTTPACVRMLKLTDNQRVKEHKFKTKAAQQKKRHRQILTEQRLNQQEKYNYASGAFD</sequence>
<protein>
    <recommendedName>
        <fullName evidence="1">Mutator-like transposase domain-containing protein</fullName>
    </recommendedName>
</protein>
<gene>
    <name evidence="2" type="ORF">ZHD862_LOCUS9974</name>
</gene>
<feature type="domain" description="Mutator-like transposase" evidence="1">
    <location>
        <begin position="90"/>
        <end position="455"/>
    </location>
</feature>
<dbReference type="EMBL" id="CAJNOT010000351">
    <property type="protein sequence ID" value="CAF0950420.1"/>
    <property type="molecule type" value="Genomic_DNA"/>
</dbReference>
<comment type="caution">
    <text evidence="2">The sequence shown here is derived from an EMBL/GenBank/DDBJ whole genome shotgun (WGS) entry which is preliminary data.</text>
</comment>
<evidence type="ECO:0000313" key="2">
    <source>
        <dbReference type="EMBL" id="CAF0950420.1"/>
    </source>
</evidence>
<evidence type="ECO:0000259" key="1">
    <source>
        <dbReference type="Pfam" id="PF20700"/>
    </source>
</evidence>
<evidence type="ECO:0000313" key="3">
    <source>
        <dbReference type="Proteomes" id="UP000663864"/>
    </source>
</evidence>
<dbReference type="InterPro" id="IPR049012">
    <property type="entry name" value="Mutator_transp_dom"/>
</dbReference>
<reference evidence="2" key="1">
    <citation type="submission" date="2021-02" db="EMBL/GenBank/DDBJ databases">
        <authorList>
            <person name="Nowell W R."/>
        </authorList>
    </citation>
    <scope>NUCLEOTIDE SEQUENCE</scope>
</reference>
<organism evidence="2 3">
    <name type="scientific">Rotaria sordida</name>
    <dbReference type="NCBI Taxonomy" id="392033"/>
    <lineage>
        <taxon>Eukaryota</taxon>
        <taxon>Metazoa</taxon>
        <taxon>Spiralia</taxon>
        <taxon>Gnathifera</taxon>
        <taxon>Rotifera</taxon>
        <taxon>Eurotatoria</taxon>
        <taxon>Bdelloidea</taxon>
        <taxon>Philodinida</taxon>
        <taxon>Philodinidae</taxon>
        <taxon>Rotaria</taxon>
    </lineage>
</organism>
<dbReference type="Proteomes" id="UP000663864">
    <property type="component" value="Unassembled WGS sequence"/>
</dbReference>
<dbReference type="Pfam" id="PF20700">
    <property type="entry name" value="Mutator"/>
    <property type="match status" value="1"/>
</dbReference>
<accession>A0A814CXC3</accession>
<proteinExistence type="predicted"/>
<dbReference type="AlphaFoldDB" id="A0A814CXC3"/>